<comment type="similarity">
    <text evidence="2">Belongs to the prokaryotic/mitochondrial release factor family.</text>
</comment>
<dbReference type="InterPro" id="IPR045853">
    <property type="entry name" value="Pep_chain_release_fac_I_sf"/>
</dbReference>
<feature type="domain" description="Prokaryotic-type class I peptide chain release factors" evidence="6">
    <location>
        <begin position="49"/>
        <end position="141"/>
    </location>
</feature>
<dbReference type="GO" id="GO:0005739">
    <property type="term" value="C:mitochondrion"/>
    <property type="evidence" value="ECO:0007669"/>
    <property type="project" value="UniProtKB-SubCell"/>
</dbReference>
<evidence type="ECO:0000313" key="7">
    <source>
        <dbReference type="EMBL" id="KAF1844754.1"/>
    </source>
</evidence>
<reference evidence="7" key="1">
    <citation type="submission" date="2020-01" db="EMBL/GenBank/DDBJ databases">
        <authorList>
            <consortium name="DOE Joint Genome Institute"/>
            <person name="Haridas S."/>
            <person name="Albert R."/>
            <person name="Binder M."/>
            <person name="Bloem J."/>
            <person name="Labutti K."/>
            <person name="Salamov A."/>
            <person name="Andreopoulos B."/>
            <person name="Baker S.E."/>
            <person name="Barry K."/>
            <person name="Bills G."/>
            <person name="Bluhm B.H."/>
            <person name="Cannon C."/>
            <person name="Castanera R."/>
            <person name="Culley D.E."/>
            <person name="Daum C."/>
            <person name="Ezra D."/>
            <person name="Gonzalez J.B."/>
            <person name="Henrissat B."/>
            <person name="Kuo A."/>
            <person name="Liang C."/>
            <person name="Lipzen A."/>
            <person name="Lutzoni F."/>
            <person name="Magnuson J."/>
            <person name="Mondo S."/>
            <person name="Nolan M."/>
            <person name="Ohm R."/>
            <person name="Pangilinan J."/>
            <person name="Park H.-J."/>
            <person name="Ramirez L."/>
            <person name="Alfaro M."/>
            <person name="Sun H."/>
            <person name="Tritt A."/>
            <person name="Yoshinaga Y."/>
            <person name="Zwiers L.-H."/>
            <person name="Turgeon B.G."/>
            <person name="Goodwin S.B."/>
            <person name="Spatafora J.W."/>
            <person name="Crous P.W."/>
            <person name="Grigoriev I.V."/>
        </authorList>
    </citation>
    <scope>NUCLEOTIDE SEQUENCE</scope>
    <source>
        <strain evidence="7">CBS 394.84</strain>
    </source>
</reference>
<evidence type="ECO:0000256" key="3">
    <source>
        <dbReference type="ARBA" id="ARBA00022946"/>
    </source>
</evidence>
<keyword evidence="4" id="KW-0496">Mitochondrion</keyword>
<evidence type="ECO:0000256" key="5">
    <source>
        <dbReference type="SAM" id="MobiDB-lite"/>
    </source>
</evidence>
<evidence type="ECO:0000259" key="6">
    <source>
        <dbReference type="Pfam" id="PF00472"/>
    </source>
</evidence>
<dbReference type="GeneID" id="63850483"/>
<sequence length="191" mass="20888">MSILPSFLPRLFSIRVTTTSLRNAAARSFSTSTPTLSKSLPPRTPLLDGDLIENFLKGSGPGGQKINKTSSAVQLKHIPTGIVVKYQDTRSREINRKMARRILQDRIEEMELGQDARTRVRAREKSKKKASSGKKTRRKYRALAEGGMGEAVQEDGANEVEGIEEPVEIEGADGQAATKPADAEVLGKEGR</sequence>
<feature type="region of interest" description="Disordered" evidence="5">
    <location>
        <begin position="114"/>
        <end position="191"/>
    </location>
</feature>
<dbReference type="AlphaFoldDB" id="A0A9P4GG08"/>
<feature type="compositionally biased region" description="Basic and acidic residues" evidence="5">
    <location>
        <begin position="114"/>
        <end position="123"/>
    </location>
</feature>
<name>A0A9P4GG08_9PLEO</name>
<dbReference type="PANTHER" id="PTHR46203:SF1">
    <property type="entry name" value="MITOCHONDRIAL TRANSLATION RELEASE FACTOR IN RESCUE"/>
    <property type="match status" value="1"/>
</dbReference>
<gene>
    <name evidence="7" type="ORF">K460DRAFT_365716</name>
</gene>
<dbReference type="OrthoDB" id="277888at2759"/>
<protein>
    <recommendedName>
        <fullName evidence="6">Prokaryotic-type class I peptide chain release factors domain-containing protein</fullName>
    </recommendedName>
</protein>
<feature type="compositionally biased region" description="Acidic residues" evidence="5">
    <location>
        <begin position="152"/>
        <end position="171"/>
    </location>
</feature>
<feature type="compositionally biased region" description="Basic residues" evidence="5">
    <location>
        <begin position="124"/>
        <end position="141"/>
    </location>
</feature>
<dbReference type="EMBL" id="ML976616">
    <property type="protein sequence ID" value="KAF1844754.1"/>
    <property type="molecule type" value="Genomic_DNA"/>
</dbReference>
<keyword evidence="8" id="KW-1185">Reference proteome</keyword>
<dbReference type="GO" id="GO:0032543">
    <property type="term" value="P:mitochondrial translation"/>
    <property type="evidence" value="ECO:0007669"/>
    <property type="project" value="UniProtKB-ARBA"/>
</dbReference>
<dbReference type="InterPro" id="IPR052405">
    <property type="entry name" value="Mito_Transl_Release_Factor"/>
</dbReference>
<dbReference type="PANTHER" id="PTHR46203">
    <property type="entry name" value="PROBABLE PEPTIDE CHAIN RELEASE FACTOR C12ORF65"/>
    <property type="match status" value="1"/>
</dbReference>
<feature type="compositionally biased region" description="Basic and acidic residues" evidence="5">
    <location>
        <begin position="181"/>
        <end position="191"/>
    </location>
</feature>
<proteinExistence type="inferred from homology"/>
<evidence type="ECO:0000313" key="8">
    <source>
        <dbReference type="Proteomes" id="UP000800039"/>
    </source>
</evidence>
<dbReference type="InterPro" id="IPR000352">
    <property type="entry name" value="Pep_chain_release_fac_I"/>
</dbReference>
<evidence type="ECO:0000256" key="2">
    <source>
        <dbReference type="ARBA" id="ARBA00010835"/>
    </source>
</evidence>
<evidence type="ECO:0000256" key="1">
    <source>
        <dbReference type="ARBA" id="ARBA00004173"/>
    </source>
</evidence>
<keyword evidence="3" id="KW-0809">Transit peptide</keyword>
<dbReference type="Gene3D" id="3.30.160.20">
    <property type="match status" value="1"/>
</dbReference>
<dbReference type="RefSeq" id="XP_040787317.1">
    <property type="nucleotide sequence ID" value="XM_040933232.1"/>
</dbReference>
<comment type="subcellular location">
    <subcellularLocation>
        <location evidence="1">Mitochondrion</location>
    </subcellularLocation>
</comment>
<dbReference type="Proteomes" id="UP000800039">
    <property type="component" value="Unassembled WGS sequence"/>
</dbReference>
<evidence type="ECO:0000256" key="4">
    <source>
        <dbReference type="ARBA" id="ARBA00023128"/>
    </source>
</evidence>
<comment type="caution">
    <text evidence="7">The sequence shown here is derived from an EMBL/GenBank/DDBJ whole genome shotgun (WGS) entry which is preliminary data.</text>
</comment>
<dbReference type="GO" id="GO:0003747">
    <property type="term" value="F:translation release factor activity"/>
    <property type="evidence" value="ECO:0007669"/>
    <property type="project" value="InterPro"/>
</dbReference>
<dbReference type="Pfam" id="PF00472">
    <property type="entry name" value="RF-1"/>
    <property type="match status" value="1"/>
</dbReference>
<accession>A0A9P4GG08</accession>
<organism evidence="7 8">
    <name type="scientific">Cucurbitaria berberidis CBS 394.84</name>
    <dbReference type="NCBI Taxonomy" id="1168544"/>
    <lineage>
        <taxon>Eukaryota</taxon>
        <taxon>Fungi</taxon>
        <taxon>Dikarya</taxon>
        <taxon>Ascomycota</taxon>
        <taxon>Pezizomycotina</taxon>
        <taxon>Dothideomycetes</taxon>
        <taxon>Pleosporomycetidae</taxon>
        <taxon>Pleosporales</taxon>
        <taxon>Pleosporineae</taxon>
        <taxon>Cucurbitariaceae</taxon>
        <taxon>Cucurbitaria</taxon>
    </lineage>
</organism>
<dbReference type="FunFam" id="3.30.160.20:FF:000065">
    <property type="entry name" value="Peptidyl-tRNA hydrolase domain protein"/>
    <property type="match status" value="1"/>
</dbReference>
<dbReference type="SUPFAM" id="SSF75620">
    <property type="entry name" value="Release factor"/>
    <property type="match status" value="1"/>
</dbReference>